<proteinExistence type="predicted"/>
<dbReference type="RefSeq" id="WP_036313912.1">
    <property type="nucleotide sequence ID" value="NZ_JADFAB010000011.1"/>
</dbReference>
<dbReference type="Proteomes" id="UP000029999">
    <property type="component" value="Unassembled WGS sequence"/>
</dbReference>
<organism evidence="2 3">
    <name type="scientific">Methylophaga thiooxydans</name>
    <dbReference type="NCBI Taxonomy" id="392484"/>
    <lineage>
        <taxon>Bacteria</taxon>
        <taxon>Pseudomonadati</taxon>
        <taxon>Pseudomonadota</taxon>
        <taxon>Gammaproteobacteria</taxon>
        <taxon>Thiotrichales</taxon>
        <taxon>Piscirickettsiaceae</taxon>
        <taxon>Methylophaga</taxon>
    </lineage>
</organism>
<name>A0A0A0BH73_9GAMM</name>
<dbReference type="EMBL" id="JRQD01000003">
    <property type="protein sequence ID" value="KGM07042.1"/>
    <property type="molecule type" value="Genomic_DNA"/>
</dbReference>
<dbReference type="PANTHER" id="PTHR33608:SF6">
    <property type="entry name" value="BLL2464 PROTEIN"/>
    <property type="match status" value="1"/>
</dbReference>
<reference evidence="2 3" key="1">
    <citation type="submission" date="2014-09" db="EMBL/GenBank/DDBJ databases">
        <authorList>
            <person name="Grob C."/>
            <person name="Taubert M."/>
            <person name="Howat A.M."/>
            <person name="Burns O.J."/>
            <person name="Dixon J.L."/>
            <person name="Chen Y."/>
            <person name="Murrell J.C."/>
        </authorList>
    </citation>
    <scope>NUCLEOTIDE SEQUENCE [LARGE SCALE GENOMIC DNA]</scope>
    <source>
        <strain evidence="2">L4</strain>
    </source>
</reference>
<sequence>MAIKDLQPQEFNYRFPEKVFGHVPGAHSGTALGSGDRFAGFADLFDYPDPRRLDIRASLRSQAADISQQESQRWLVKRYQQRASITLWLLADISKSMSVASVNHERLAKLAHMIAHSGIGRGDRFAMAAFDSVWRQDVSIMPTTQRSMPAFAAEKIMNAKAPEAPGADGLFQAADLISNKRAMVFLASDFCYDLSLVERSLRKLSHYTVIPIVWRHDDVDHFPSHAGWAETRDAETGQRHSVWMRPGMKKRWQQRMDDHFAQLTECFMRYRIRPLFVEGDITPQQLTEYFYAMKKS</sequence>
<gene>
    <name evidence="2" type="primary">mxaS</name>
    <name evidence="2" type="ORF">LP43_1542</name>
</gene>
<dbReference type="InterPro" id="IPR002881">
    <property type="entry name" value="DUF58"/>
</dbReference>
<comment type="caution">
    <text evidence="2">The sequence shown here is derived from an EMBL/GenBank/DDBJ whole genome shotgun (WGS) entry which is preliminary data.</text>
</comment>
<protein>
    <submittedName>
        <fullName evidence="2">MxaS protein</fullName>
    </submittedName>
</protein>
<dbReference type="AlphaFoldDB" id="A0A0A0BH73"/>
<dbReference type="PANTHER" id="PTHR33608">
    <property type="entry name" value="BLL2464 PROTEIN"/>
    <property type="match status" value="1"/>
</dbReference>
<evidence type="ECO:0000259" key="1">
    <source>
        <dbReference type="Pfam" id="PF01882"/>
    </source>
</evidence>
<evidence type="ECO:0000313" key="3">
    <source>
        <dbReference type="Proteomes" id="UP000029999"/>
    </source>
</evidence>
<accession>A0A0A0BH73</accession>
<dbReference type="STRING" id="392484.LP43_1542"/>
<evidence type="ECO:0000313" key="2">
    <source>
        <dbReference type="EMBL" id="KGM07042.1"/>
    </source>
</evidence>
<feature type="domain" description="DUF58" evidence="1">
    <location>
        <begin position="74"/>
        <end position="259"/>
    </location>
</feature>
<dbReference type="Pfam" id="PF01882">
    <property type="entry name" value="DUF58"/>
    <property type="match status" value="1"/>
</dbReference>